<dbReference type="Gene3D" id="2.60.40.2070">
    <property type="match status" value="1"/>
</dbReference>
<dbReference type="EMBL" id="MW390526">
    <property type="protein sequence ID" value="QQZ47019.1"/>
    <property type="molecule type" value="Genomic_DNA"/>
</dbReference>
<name>A0A7U1E1C0_ECOLX</name>
<geneLocation type="plasmid" evidence="2">
    <name>pESBL3171-IncF</name>
</geneLocation>
<dbReference type="InterPro" id="IPR025949">
    <property type="entry name" value="PapC-like_C"/>
</dbReference>
<keyword evidence="2" id="KW-0614">Plasmid</keyword>
<proteinExistence type="predicted"/>
<evidence type="ECO:0000313" key="2">
    <source>
        <dbReference type="EMBL" id="QQZ47019.1"/>
    </source>
</evidence>
<accession>A0A7U1E1C0</accession>
<sequence>MHKSEAEKIDSILDEHNDIENTGIVGDEGRVYLAGIPEKGKLIASWGKNNSCQVIFNNIQQSDKKSGVIFEKNLVCK</sequence>
<protein>
    <recommendedName>
        <fullName evidence="1">PapC-like C-terminal domain-containing protein</fullName>
    </recommendedName>
</protein>
<dbReference type="InterPro" id="IPR043142">
    <property type="entry name" value="PapC-like_C_sf"/>
</dbReference>
<reference evidence="2" key="1">
    <citation type="journal article" date="2021" name="Sci. Rep.">
        <title>Antibiotic resistance plasmid composition and architecture in Escherichia coli isolates from meat.</title>
        <authorList>
            <person name="Darphorn T.S."/>
            <person name="Bel K."/>
            <person name="Koenders-van Sint Anneland B.B."/>
            <person name="Brul S."/>
            <person name="Ter Kuile B.H."/>
        </authorList>
    </citation>
    <scope>NUCLEOTIDE SEQUENCE</scope>
    <source>
        <strain evidence="2">ESBL3171</strain>
    </source>
</reference>
<evidence type="ECO:0000259" key="1">
    <source>
        <dbReference type="Pfam" id="PF13953"/>
    </source>
</evidence>
<dbReference type="Pfam" id="PF13953">
    <property type="entry name" value="PapC_C"/>
    <property type="match status" value="1"/>
</dbReference>
<dbReference type="RefSeq" id="WP_204893414.1">
    <property type="nucleotide sequence ID" value="NZ_MW390526.1"/>
</dbReference>
<dbReference type="AlphaFoldDB" id="A0A7U1E1C0"/>
<organism evidence="2">
    <name type="scientific">Escherichia coli</name>
    <dbReference type="NCBI Taxonomy" id="562"/>
    <lineage>
        <taxon>Bacteria</taxon>
        <taxon>Pseudomonadati</taxon>
        <taxon>Pseudomonadota</taxon>
        <taxon>Gammaproteobacteria</taxon>
        <taxon>Enterobacterales</taxon>
        <taxon>Enterobacteriaceae</taxon>
        <taxon>Escherichia</taxon>
    </lineage>
</organism>
<feature type="domain" description="PapC-like C-terminal" evidence="1">
    <location>
        <begin position="12"/>
        <end position="55"/>
    </location>
</feature>